<dbReference type="SUPFAM" id="SSF48726">
    <property type="entry name" value="Immunoglobulin"/>
    <property type="match status" value="1"/>
</dbReference>
<dbReference type="SMART" id="SM00409">
    <property type="entry name" value="IG"/>
    <property type="match status" value="1"/>
</dbReference>
<dbReference type="InterPro" id="IPR013783">
    <property type="entry name" value="Ig-like_fold"/>
</dbReference>
<evidence type="ECO:0000313" key="4">
    <source>
        <dbReference type="EMBL" id="CEK57162.1"/>
    </source>
</evidence>
<dbReference type="SMART" id="SM00032">
    <property type="entry name" value="CCP"/>
    <property type="match status" value="1"/>
</dbReference>
<feature type="domain" description="Ig-like" evidence="3">
    <location>
        <begin position="72"/>
        <end position="150"/>
    </location>
</feature>
<evidence type="ECO:0000259" key="3">
    <source>
        <dbReference type="PROSITE" id="PS50835"/>
    </source>
</evidence>
<dbReference type="InterPro" id="IPR036179">
    <property type="entry name" value="Ig-like_dom_sf"/>
</dbReference>
<dbReference type="Gene3D" id="2.10.70.10">
    <property type="entry name" value="Complement Module, domain 1"/>
    <property type="match status" value="1"/>
</dbReference>
<dbReference type="Pfam" id="PF00084">
    <property type="entry name" value="Sushi"/>
    <property type="match status" value="1"/>
</dbReference>
<reference evidence="4" key="1">
    <citation type="submission" date="2014-12" db="EMBL/GenBank/DDBJ databases">
        <title>Insight into the proteome of Arion vulgaris.</title>
        <authorList>
            <person name="Aradska J."/>
            <person name="Bulat T."/>
            <person name="Smidak R."/>
            <person name="Sarate P."/>
            <person name="Gangsoo J."/>
            <person name="Sialana F."/>
            <person name="Bilban M."/>
            <person name="Lubec G."/>
        </authorList>
    </citation>
    <scope>NUCLEOTIDE SEQUENCE</scope>
    <source>
        <tissue evidence="4">Skin</tissue>
    </source>
</reference>
<sequence length="168" mass="19049">KSPWCPFLSVPHGKLGCTSGFGVYSTCTLQCDPGYTPVHSNWTKLECLESLHWDIPDQSLLSCHRTEKPDKPSVTSPGQRQEVKSGSDKTLVCNLVSELVGKRKIYWYFKDKQLYSDSDLNIYVIHGANYNNEGEYFCQVEDETGKSELSTGYFLKVESSNIDNSRQY</sequence>
<dbReference type="InterPro" id="IPR003599">
    <property type="entry name" value="Ig_sub"/>
</dbReference>
<dbReference type="InterPro" id="IPR035976">
    <property type="entry name" value="Sushi/SCR/CCP_sf"/>
</dbReference>
<evidence type="ECO:0000256" key="2">
    <source>
        <dbReference type="SAM" id="MobiDB-lite"/>
    </source>
</evidence>
<keyword evidence="1" id="KW-1015">Disulfide bond</keyword>
<dbReference type="SUPFAM" id="SSF57535">
    <property type="entry name" value="Complement control module/SCR domain"/>
    <property type="match status" value="1"/>
</dbReference>
<proteinExistence type="predicted"/>
<feature type="non-terminal residue" evidence="4">
    <location>
        <position position="168"/>
    </location>
</feature>
<dbReference type="EMBL" id="HACG01010297">
    <property type="protein sequence ID" value="CEK57162.1"/>
    <property type="molecule type" value="Transcribed_RNA"/>
</dbReference>
<organism evidence="4">
    <name type="scientific">Arion vulgaris</name>
    <dbReference type="NCBI Taxonomy" id="1028688"/>
    <lineage>
        <taxon>Eukaryota</taxon>
        <taxon>Metazoa</taxon>
        <taxon>Spiralia</taxon>
        <taxon>Lophotrochozoa</taxon>
        <taxon>Mollusca</taxon>
        <taxon>Gastropoda</taxon>
        <taxon>Heterobranchia</taxon>
        <taxon>Euthyneura</taxon>
        <taxon>Panpulmonata</taxon>
        <taxon>Eupulmonata</taxon>
        <taxon>Stylommatophora</taxon>
        <taxon>Helicina</taxon>
        <taxon>Arionoidea</taxon>
        <taxon>Arionidae</taxon>
        <taxon>Arion</taxon>
    </lineage>
</organism>
<dbReference type="AlphaFoldDB" id="A0A0B6YLV1"/>
<feature type="region of interest" description="Disordered" evidence="2">
    <location>
        <begin position="66"/>
        <end position="85"/>
    </location>
</feature>
<feature type="non-terminal residue" evidence="4">
    <location>
        <position position="1"/>
    </location>
</feature>
<gene>
    <name evidence="4" type="primary">ORF29444</name>
</gene>
<name>A0A0B6YLV1_9EUPU</name>
<protein>
    <recommendedName>
        <fullName evidence="3">Ig-like domain-containing protein</fullName>
    </recommendedName>
</protein>
<evidence type="ECO:0000256" key="1">
    <source>
        <dbReference type="ARBA" id="ARBA00023157"/>
    </source>
</evidence>
<dbReference type="CDD" id="cd00033">
    <property type="entry name" value="CCP"/>
    <property type="match status" value="1"/>
</dbReference>
<dbReference type="InterPro" id="IPR000436">
    <property type="entry name" value="Sushi_SCR_CCP_dom"/>
</dbReference>
<accession>A0A0B6YLV1</accession>
<dbReference type="Gene3D" id="2.60.40.10">
    <property type="entry name" value="Immunoglobulins"/>
    <property type="match status" value="1"/>
</dbReference>
<dbReference type="PROSITE" id="PS50835">
    <property type="entry name" value="IG_LIKE"/>
    <property type="match status" value="1"/>
</dbReference>
<dbReference type="InterPro" id="IPR007110">
    <property type="entry name" value="Ig-like_dom"/>
</dbReference>